<accession>A0A9Q1HFK1</accession>
<evidence type="ECO:0000313" key="3">
    <source>
        <dbReference type="Proteomes" id="UP001152320"/>
    </source>
</evidence>
<evidence type="ECO:0000259" key="1">
    <source>
        <dbReference type="Pfam" id="PF21787"/>
    </source>
</evidence>
<reference evidence="2" key="1">
    <citation type="submission" date="2021-10" db="EMBL/GenBank/DDBJ databases">
        <title>Tropical sea cucumber genome reveals ecological adaptation and Cuvierian tubules defense mechanism.</title>
        <authorList>
            <person name="Chen T."/>
        </authorList>
    </citation>
    <scope>NUCLEOTIDE SEQUENCE</scope>
    <source>
        <strain evidence="2">Nanhai2018</strain>
        <tissue evidence="2">Muscle</tissue>
    </source>
</reference>
<dbReference type="Pfam" id="PF21787">
    <property type="entry name" value="TNP-like_RNaseH_N"/>
    <property type="match status" value="1"/>
</dbReference>
<dbReference type="EMBL" id="JAIZAY010000004">
    <property type="protein sequence ID" value="KAJ8043213.1"/>
    <property type="molecule type" value="Genomic_DNA"/>
</dbReference>
<evidence type="ECO:0000313" key="2">
    <source>
        <dbReference type="EMBL" id="KAJ8043213.1"/>
    </source>
</evidence>
<dbReference type="InterPro" id="IPR048365">
    <property type="entry name" value="TNP-like_RNaseH_N"/>
</dbReference>
<dbReference type="AlphaFoldDB" id="A0A9Q1HFK1"/>
<sequence length="123" mass="14176">MRWHPDVIRWAIAIELKPSSENKLLRDSGFMFLPHPNTLNTYTHAVQPGSGINADLLQSLYNDFDMTNLKGHETFINLIFDEMKVKFGFCFSRGTGKLVGFVDVHSLSEEMRDFEIEKQMHKG</sequence>
<keyword evidence="3" id="KW-1185">Reference proteome</keyword>
<comment type="caution">
    <text evidence="2">The sequence shown here is derived from an EMBL/GenBank/DDBJ whole genome shotgun (WGS) entry which is preliminary data.</text>
</comment>
<proteinExistence type="predicted"/>
<gene>
    <name evidence="2" type="ORF">HOLleu_10202</name>
</gene>
<protein>
    <recommendedName>
        <fullName evidence="1">Transposable element P transposase-like RNase H domain-containing protein</fullName>
    </recommendedName>
</protein>
<name>A0A9Q1HFK1_HOLLE</name>
<organism evidence="2 3">
    <name type="scientific">Holothuria leucospilota</name>
    <name type="common">Black long sea cucumber</name>
    <name type="synonym">Mertensiothuria leucospilota</name>
    <dbReference type="NCBI Taxonomy" id="206669"/>
    <lineage>
        <taxon>Eukaryota</taxon>
        <taxon>Metazoa</taxon>
        <taxon>Echinodermata</taxon>
        <taxon>Eleutherozoa</taxon>
        <taxon>Echinozoa</taxon>
        <taxon>Holothuroidea</taxon>
        <taxon>Aspidochirotacea</taxon>
        <taxon>Aspidochirotida</taxon>
        <taxon>Holothuriidae</taxon>
        <taxon>Holothuria</taxon>
    </lineage>
</organism>
<dbReference type="OrthoDB" id="2441813at2759"/>
<feature type="domain" description="Transposable element P transposase-like RNase H" evidence="1">
    <location>
        <begin position="50"/>
        <end position="108"/>
    </location>
</feature>
<dbReference type="Proteomes" id="UP001152320">
    <property type="component" value="Chromosome 4"/>
</dbReference>